<keyword evidence="4" id="KW-1185">Reference proteome</keyword>
<gene>
    <name evidence="3" type="ORF">AAY24_16195</name>
</gene>
<organism evidence="3 4">
    <name type="scientific">Sedimenticola thiotaurini</name>
    <dbReference type="NCBI Taxonomy" id="1543721"/>
    <lineage>
        <taxon>Bacteria</taxon>
        <taxon>Pseudomonadati</taxon>
        <taxon>Pseudomonadota</taxon>
        <taxon>Gammaproteobacteria</taxon>
        <taxon>Chromatiales</taxon>
        <taxon>Sedimenticolaceae</taxon>
        <taxon>Sedimenticola</taxon>
    </lineage>
</organism>
<dbReference type="Pfam" id="PF00581">
    <property type="entry name" value="Rhodanese"/>
    <property type="match status" value="1"/>
</dbReference>
<dbReference type="PATRIC" id="fig|1543721.4.peg.3345"/>
<feature type="chain" id="PRO_5002517437" evidence="1">
    <location>
        <begin position="25"/>
        <end position="223"/>
    </location>
</feature>
<dbReference type="SMART" id="SM00450">
    <property type="entry name" value="RHOD"/>
    <property type="match status" value="1"/>
</dbReference>
<reference evidence="3 4" key="1">
    <citation type="journal article" date="2015" name="Genome Announc.">
        <title>Complete Genome Sequence of Sedimenticola thiotaurini Strain SIP-G1, a Polyphosphate- and Polyhydroxyalkanoate-Accumulating Sulfur-Oxidizing Gammaproteobacterium Isolated from Salt Marsh Sediments.</title>
        <authorList>
            <person name="Flood B.E."/>
            <person name="Jones D.S."/>
            <person name="Bailey J.V."/>
        </authorList>
    </citation>
    <scope>NUCLEOTIDE SEQUENCE [LARGE SCALE GENOMIC DNA]</scope>
    <source>
        <strain evidence="3 4">SIP-G1</strain>
    </source>
</reference>
<dbReference type="Gene3D" id="3.40.250.10">
    <property type="entry name" value="Rhodanese-like domain"/>
    <property type="match status" value="1"/>
</dbReference>
<sequence>MKYGKVLITLALIGSVALSGLALAAPKAKITPGMESLDVVHNGKTVTIRRIDDREARIPEAYNHPSRHCPPFCIQPMQIIPGVDTVGELEVLGYLKRISNGDRSVMLVDSRTPDWTNRGTIPGSVNIPWDKINIDVAGNFEIEAEAETLQDILVNSFGVQLNDGKWDFRKAKTLVLFCNGIWCPQSSVNIKTLIKMGYPAYKLKWYRGGMQDWVSVGLTTVKP</sequence>
<evidence type="ECO:0000313" key="3">
    <source>
        <dbReference type="EMBL" id="AKH22329.1"/>
    </source>
</evidence>
<dbReference type="EMBL" id="CP011412">
    <property type="protein sequence ID" value="AKH22329.1"/>
    <property type="molecule type" value="Genomic_DNA"/>
</dbReference>
<dbReference type="SUPFAM" id="SSF52821">
    <property type="entry name" value="Rhodanese/Cell cycle control phosphatase"/>
    <property type="match status" value="1"/>
</dbReference>
<evidence type="ECO:0000256" key="1">
    <source>
        <dbReference type="SAM" id="SignalP"/>
    </source>
</evidence>
<dbReference type="RefSeq" id="WP_046861388.1">
    <property type="nucleotide sequence ID" value="NZ_CP011412.1"/>
</dbReference>
<feature type="signal peptide" evidence="1">
    <location>
        <begin position="1"/>
        <end position="24"/>
    </location>
</feature>
<dbReference type="KEGG" id="seds:AAY24_16195"/>
<accession>A0A0F7K460</accession>
<dbReference type="AlphaFoldDB" id="A0A0F7K460"/>
<name>A0A0F7K460_9GAMM</name>
<dbReference type="InterPro" id="IPR036873">
    <property type="entry name" value="Rhodanese-like_dom_sf"/>
</dbReference>
<proteinExistence type="predicted"/>
<dbReference type="PROSITE" id="PS50206">
    <property type="entry name" value="RHODANESE_3"/>
    <property type="match status" value="1"/>
</dbReference>
<evidence type="ECO:0000313" key="4">
    <source>
        <dbReference type="Proteomes" id="UP000034410"/>
    </source>
</evidence>
<keyword evidence="1" id="KW-0732">Signal</keyword>
<evidence type="ECO:0000259" key="2">
    <source>
        <dbReference type="PROSITE" id="PS50206"/>
    </source>
</evidence>
<dbReference type="InterPro" id="IPR001763">
    <property type="entry name" value="Rhodanese-like_dom"/>
</dbReference>
<dbReference type="CDD" id="cd00158">
    <property type="entry name" value="RHOD"/>
    <property type="match status" value="1"/>
</dbReference>
<feature type="domain" description="Rhodanese" evidence="2">
    <location>
        <begin position="101"/>
        <end position="222"/>
    </location>
</feature>
<dbReference type="Proteomes" id="UP000034410">
    <property type="component" value="Chromosome"/>
</dbReference>
<dbReference type="OrthoDB" id="9784513at2"/>
<keyword evidence="3" id="KW-0808">Transferase</keyword>
<protein>
    <submittedName>
        <fullName evidence="3">Sulfurtransferase</fullName>
    </submittedName>
</protein>
<dbReference type="GO" id="GO:0016740">
    <property type="term" value="F:transferase activity"/>
    <property type="evidence" value="ECO:0007669"/>
    <property type="project" value="UniProtKB-KW"/>
</dbReference>